<name>A0A0U1NHI2_9RHOB</name>
<dbReference type="OrthoDB" id="7280289at2"/>
<sequence length="104" mass="10386">MNTGTDLGALDGSQAPSATLTLPAKLDLAAYEGVLQGLTAAVPNIAIDASAVESVGTLCLQALMAAHQSHPDSFSITASSDAFAAQTAFLGAPFAQIIPQGDTL</sequence>
<keyword evidence="2" id="KW-1185">Reference proteome</keyword>
<organism evidence="1 2">
    <name type="scientific">Nereida ignava</name>
    <dbReference type="NCBI Taxonomy" id="282199"/>
    <lineage>
        <taxon>Bacteria</taxon>
        <taxon>Pseudomonadati</taxon>
        <taxon>Pseudomonadota</taxon>
        <taxon>Alphaproteobacteria</taxon>
        <taxon>Rhodobacterales</taxon>
        <taxon>Roseobacteraceae</taxon>
        <taxon>Nereida</taxon>
    </lineage>
</organism>
<evidence type="ECO:0008006" key="3">
    <source>
        <dbReference type="Google" id="ProtNLM"/>
    </source>
</evidence>
<protein>
    <recommendedName>
        <fullName evidence="3">STAS domain-containing protein</fullName>
    </recommendedName>
</protein>
<dbReference type="EMBL" id="CVQV01000002">
    <property type="protein sequence ID" value="CRK74195.1"/>
    <property type="molecule type" value="Genomic_DNA"/>
</dbReference>
<evidence type="ECO:0000313" key="1">
    <source>
        <dbReference type="EMBL" id="CRK74195.1"/>
    </source>
</evidence>
<proteinExistence type="predicted"/>
<dbReference type="RefSeq" id="WP_048597481.1">
    <property type="nucleotide sequence ID" value="NZ_CBFHGK010000009.1"/>
</dbReference>
<dbReference type="STRING" id="282199.GCA_001049735_00221"/>
<accession>A0A0U1NHI2</accession>
<gene>
    <name evidence="1" type="ORF">NIG5292_00221</name>
</gene>
<reference evidence="1 2" key="1">
    <citation type="submission" date="2015-04" db="EMBL/GenBank/DDBJ databases">
        <authorList>
            <person name="Syromyatnikov M.Y."/>
            <person name="Popov V.N."/>
        </authorList>
    </citation>
    <scope>NUCLEOTIDE SEQUENCE [LARGE SCALE GENOMIC DNA]</scope>
    <source>
        <strain evidence="1 2">CECT 5292</strain>
    </source>
</reference>
<evidence type="ECO:0000313" key="2">
    <source>
        <dbReference type="Proteomes" id="UP000048949"/>
    </source>
</evidence>
<dbReference type="AlphaFoldDB" id="A0A0U1NHI2"/>
<dbReference type="Proteomes" id="UP000048949">
    <property type="component" value="Unassembled WGS sequence"/>
</dbReference>